<name>A0A0R2NH40_9LACO</name>
<evidence type="ECO:0000259" key="2">
    <source>
        <dbReference type="Pfam" id="PF13731"/>
    </source>
</evidence>
<dbReference type="EMBL" id="AYGX02000154">
    <property type="protein sequence ID" value="KRO25127.1"/>
    <property type="molecule type" value="Genomic_DNA"/>
</dbReference>
<proteinExistence type="predicted"/>
<keyword evidence="1" id="KW-0732">Signal</keyword>
<comment type="caution">
    <text evidence="3">The sequence shown here is derived from an EMBL/GenBank/DDBJ whole genome shotgun (WGS) entry which is preliminary data.</text>
</comment>
<gene>
    <name evidence="3" type="ORF">DY78_GL001290</name>
</gene>
<evidence type="ECO:0000256" key="1">
    <source>
        <dbReference type="SAM" id="SignalP"/>
    </source>
</evidence>
<dbReference type="InterPro" id="IPR027994">
    <property type="entry name" value="WxL_dom"/>
</dbReference>
<keyword evidence="4" id="KW-1185">Reference proteome</keyword>
<feature type="domain" description="WxL" evidence="2">
    <location>
        <begin position="50"/>
        <end position="191"/>
    </location>
</feature>
<dbReference type="Proteomes" id="UP000050920">
    <property type="component" value="Unassembled WGS sequence"/>
</dbReference>
<organism evidence="3 4">
    <name type="scientific">Lactiplantibacillus fabifermentans DSM 21115</name>
    <dbReference type="NCBI Taxonomy" id="1413187"/>
    <lineage>
        <taxon>Bacteria</taxon>
        <taxon>Bacillati</taxon>
        <taxon>Bacillota</taxon>
        <taxon>Bacilli</taxon>
        <taxon>Lactobacillales</taxon>
        <taxon>Lactobacillaceae</taxon>
        <taxon>Lactiplantibacillus</taxon>
    </lineage>
</organism>
<sequence>MKKTLLGLMLSATLLAGATLTAQAADTSNGTVGFEAGSLIIDNGDDGMNATDLDFGTNKITNSDETVTNDNSSAQITVNDLRGSNAGWNLGVSQDAQFTYTSGSKTYTLDNAAITLNGVLASTSTDGVGSTVNSGVLLTPGSGTEQLMSATSGNGNGKSVADISTSTLKIPGATAKVQGSYTTTLTWDLNSGVAND</sequence>
<feature type="chain" id="PRO_5006421084" evidence="1">
    <location>
        <begin position="25"/>
        <end position="196"/>
    </location>
</feature>
<reference evidence="3 4" key="1">
    <citation type="journal article" date="2015" name="Genome Announc.">
        <title>Expanding the biotechnology potential of lactobacilli through comparative genomics of 213 strains and associated genera.</title>
        <authorList>
            <person name="Sun Z."/>
            <person name="Harris H.M."/>
            <person name="McCann A."/>
            <person name="Guo C."/>
            <person name="Argimon S."/>
            <person name="Zhang W."/>
            <person name="Yang X."/>
            <person name="Jeffery I.B."/>
            <person name="Cooney J.C."/>
            <person name="Kagawa T.F."/>
            <person name="Liu W."/>
            <person name="Song Y."/>
            <person name="Salvetti E."/>
            <person name="Wrobel A."/>
            <person name="Rasinkangas P."/>
            <person name="Parkhill J."/>
            <person name="Rea M.C."/>
            <person name="O'Sullivan O."/>
            <person name="Ritari J."/>
            <person name="Douillard F.P."/>
            <person name="Paul Ross R."/>
            <person name="Yang R."/>
            <person name="Briner A.E."/>
            <person name="Felis G.E."/>
            <person name="de Vos W.M."/>
            <person name="Barrangou R."/>
            <person name="Klaenhammer T.R."/>
            <person name="Caufield P.W."/>
            <person name="Cui Y."/>
            <person name="Zhang H."/>
            <person name="O'Toole P.W."/>
        </authorList>
    </citation>
    <scope>NUCLEOTIDE SEQUENCE [LARGE SCALE GENOMIC DNA]</scope>
    <source>
        <strain evidence="3 4">DSM 21115</strain>
    </source>
</reference>
<dbReference type="AlphaFoldDB" id="A0A0R2NH40"/>
<protein>
    <submittedName>
        <fullName evidence="3">Extracellular protein</fullName>
    </submittedName>
</protein>
<accession>A0A0R2NH40</accession>
<feature type="signal peptide" evidence="1">
    <location>
        <begin position="1"/>
        <end position="24"/>
    </location>
</feature>
<evidence type="ECO:0000313" key="3">
    <source>
        <dbReference type="EMBL" id="KRO25127.1"/>
    </source>
</evidence>
<dbReference type="RefSeq" id="WP_024626328.1">
    <property type="nucleotide sequence ID" value="NZ_AYGX02000154.1"/>
</dbReference>
<evidence type="ECO:0000313" key="4">
    <source>
        <dbReference type="Proteomes" id="UP000050920"/>
    </source>
</evidence>
<dbReference type="Pfam" id="PF13731">
    <property type="entry name" value="WxL"/>
    <property type="match status" value="1"/>
</dbReference>